<dbReference type="PANTHER" id="PTHR12161">
    <property type="entry name" value="IST1 FAMILY MEMBER"/>
    <property type="match status" value="1"/>
</dbReference>
<feature type="region of interest" description="Disordered" evidence="2">
    <location>
        <begin position="223"/>
        <end position="248"/>
    </location>
</feature>
<dbReference type="GO" id="GO:0015031">
    <property type="term" value="P:protein transport"/>
    <property type="evidence" value="ECO:0007669"/>
    <property type="project" value="InterPro"/>
</dbReference>
<dbReference type="EMBL" id="BAABME010000653">
    <property type="protein sequence ID" value="GAA0144486.1"/>
    <property type="molecule type" value="Genomic_DNA"/>
</dbReference>
<gene>
    <name evidence="3" type="ORF">LIER_04919</name>
</gene>
<evidence type="ECO:0000313" key="4">
    <source>
        <dbReference type="Proteomes" id="UP001454036"/>
    </source>
</evidence>
<dbReference type="Pfam" id="PF03398">
    <property type="entry name" value="Ist1"/>
    <property type="match status" value="1"/>
</dbReference>
<dbReference type="FunFam" id="1.20.1260.60:FF:000003">
    <property type="entry name" value="IST1-like protein isoform A"/>
    <property type="match status" value="1"/>
</dbReference>
<protein>
    <recommendedName>
        <fullName evidence="5">IST1-like protein</fullName>
    </recommendedName>
</protein>
<reference evidence="3 4" key="1">
    <citation type="submission" date="2024-01" db="EMBL/GenBank/DDBJ databases">
        <title>The complete chloroplast genome sequence of Lithospermum erythrorhizon: insights into the phylogenetic relationship among Boraginaceae species and the maternal lineages of purple gromwells.</title>
        <authorList>
            <person name="Okada T."/>
            <person name="Watanabe K."/>
        </authorList>
    </citation>
    <scope>NUCLEOTIDE SEQUENCE [LARGE SCALE GENOMIC DNA]</scope>
</reference>
<name>A0AAV3P1A2_LITER</name>
<feature type="region of interest" description="Disordered" evidence="2">
    <location>
        <begin position="444"/>
        <end position="536"/>
    </location>
</feature>
<keyword evidence="4" id="KW-1185">Reference proteome</keyword>
<evidence type="ECO:0000256" key="2">
    <source>
        <dbReference type="SAM" id="MobiDB-lite"/>
    </source>
</evidence>
<dbReference type="Gene3D" id="1.20.1260.60">
    <property type="entry name" value="Vacuolar protein sorting-associated protein Ist1"/>
    <property type="match status" value="1"/>
</dbReference>
<dbReference type="Proteomes" id="UP001454036">
    <property type="component" value="Unassembled WGS sequence"/>
</dbReference>
<evidence type="ECO:0000313" key="3">
    <source>
        <dbReference type="EMBL" id="GAA0144486.1"/>
    </source>
</evidence>
<dbReference type="AlphaFoldDB" id="A0AAV3P1A2"/>
<accession>A0AAV3P1A2</accession>
<dbReference type="InterPro" id="IPR042277">
    <property type="entry name" value="IST1-like"/>
</dbReference>
<comment type="similarity">
    <text evidence="1">Belongs to the IST1 family.</text>
</comment>
<organism evidence="3 4">
    <name type="scientific">Lithospermum erythrorhizon</name>
    <name type="common">Purple gromwell</name>
    <name type="synonym">Lithospermum officinale var. erythrorhizon</name>
    <dbReference type="NCBI Taxonomy" id="34254"/>
    <lineage>
        <taxon>Eukaryota</taxon>
        <taxon>Viridiplantae</taxon>
        <taxon>Streptophyta</taxon>
        <taxon>Embryophyta</taxon>
        <taxon>Tracheophyta</taxon>
        <taxon>Spermatophyta</taxon>
        <taxon>Magnoliopsida</taxon>
        <taxon>eudicotyledons</taxon>
        <taxon>Gunneridae</taxon>
        <taxon>Pentapetalae</taxon>
        <taxon>asterids</taxon>
        <taxon>lamiids</taxon>
        <taxon>Boraginales</taxon>
        <taxon>Boraginaceae</taxon>
        <taxon>Boraginoideae</taxon>
        <taxon>Lithospermeae</taxon>
        <taxon>Lithospermum</taxon>
    </lineage>
</organism>
<evidence type="ECO:0008006" key="5">
    <source>
        <dbReference type="Google" id="ProtNLM"/>
    </source>
</evidence>
<comment type="caution">
    <text evidence="3">The sequence shown here is derived from an EMBL/GenBank/DDBJ whole genome shotgun (WGS) entry which is preliminary data.</text>
</comment>
<feature type="region of interest" description="Disordered" evidence="2">
    <location>
        <begin position="366"/>
        <end position="407"/>
    </location>
</feature>
<sequence length="557" mass="62687">MRVVSVVMKMGLSIFRKGFNSSKCKTKVKMAVARIKLLRNRRLVVVRQMRRDIALLLQSGQDATARIRVEHVIREQNVLAANEFLELFCELIVSRLTIIAKQRECPADLKEGISSLIFASPRCSDIPELLDVRDVFEKKYGKDFVSAAIDLRPNAGVNRMLIEKLSVRTPSGEVKLKVLKEIAKEYQVDWNTTESEAELLKPPEKLTDGPSTFVSASTFPVNSNQKQHFEQPKKLPSRCVGNANSRSDTTHFKDSASAAEAAAESAKKAIAAAEVAAYLSKKENETPCLNNTMYGGPINGNHNNNRRIHGNYEPNYLTHNPDNVHDKLEMEERMKRRNTLGNVHPSGVTKFSTSGVDEQKVYRRHSYNVPPARSDLKFDESECDEEFEAELPPSKNGLPPDWSPDADARNIRRQHSYNISSANPKVKYAGVPPARSDIKFDESECDEEFEAEQAQGNNRLPPSWSPDADADARNLHRRHSYNISSANPKVKYDESDSEDGDMEEYTGVKQPPNRPAPPVPGRTYAKQDSIPRVHPKLPDYDALAARFEALKYQKSQR</sequence>
<feature type="compositionally biased region" description="Acidic residues" evidence="2">
    <location>
        <begin position="495"/>
        <end position="504"/>
    </location>
</feature>
<evidence type="ECO:0000256" key="1">
    <source>
        <dbReference type="ARBA" id="ARBA00005536"/>
    </source>
</evidence>
<proteinExistence type="inferred from homology"/>
<dbReference type="PANTHER" id="PTHR12161:SF55">
    <property type="entry name" value="REGULATOR OF VPS4 ACTIVITY IN THE MVB PATHWAY PROTEIN"/>
    <property type="match status" value="1"/>
</dbReference>
<dbReference type="InterPro" id="IPR005061">
    <property type="entry name" value="Ist1"/>
</dbReference>